<dbReference type="RefSeq" id="WP_227158992.1">
    <property type="nucleotide sequence ID" value="NZ_CACRUQ010000038.1"/>
</dbReference>
<feature type="domain" description="Alpha fucosidase A-like C-terminal" evidence="7">
    <location>
        <begin position="792"/>
        <end position="888"/>
    </location>
</feature>
<dbReference type="GO" id="GO:0005975">
    <property type="term" value="P:carbohydrate metabolic process"/>
    <property type="evidence" value="ECO:0007669"/>
    <property type="project" value="InterPro"/>
</dbReference>
<dbReference type="SUPFAM" id="SSF49785">
    <property type="entry name" value="Galactose-binding domain-like"/>
    <property type="match status" value="1"/>
</dbReference>
<feature type="compositionally biased region" description="Polar residues" evidence="2">
    <location>
        <begin position="1575"/>
        <end position="1595"/>
    </location>
</feature>
<dbReference type="EMBL" id="CACRUQ010000038">
    <property type="protein sequence ID" value="VYU62299.1"/>
    <property type="molecule type" value="Genomic_DNA"/>
</dbReference>
<dbReference type="PANTHER" id="PTHR31084">
    <property type="entry name" value="ALPHA-L-FUCOSIDASE 2"/>
    <property type="match status" value="1"/>
</dbReference>
<dbReference type="Pfam" id="PF07554">
    <property type="entry name" value="FIVAR"/>
    <property type="match status" value="3"/>
</dbReference>
<keyword evidence="9" id="KW-0326">Glycosidase</keyword>
<dbReference type="InterPro" id="IPR027414">
    <property type="entry name" value="GH95_N_dom"/>
</dbReference>
<dbReference type="Gene3D" id="2.60.120.260">
    <property type="entry name" value="Galactose-binding domain-like"/>
    <property type="match status" value="1"/>
</dbReference>
<evidence type="ECO:0000259" key="6">
    <source>
        <dbReference type="Pfam" id="PF14498"/>
    </source>
</evidence>
<dbReference type="Pfam" id="PF13290">
    <property type="entry name" value="CHB_HEX_C_1"/>
    <property type="match status" value="1"/>
</dbReference>
<dbReference type="Gene3D" id="1.20.1270.70">
    <property type="entry name" value="Designed single chain three-helix bundle"/>
    <property type="match status" value="1"/>
</dbReference>
<sequence>MKRKFRKLVGITTAAAMAVSLVPTTAFAEEPAVVAAEETAKNDNLLRIWYDKPATDWQTESLAIGNGYMGGLVFGGINNDKIHINEKTVWEGGPAASYDYTYGTTNPIDTDADLQKIKDNLNALREKLDDKSEFVFGFDEDSYQASGTDTKGEAMDELNKLMGDLTGYDAPTDYANLFISNDQDEKKVSNYVRDLDMRTALATVNYDYEGVHYTREYFNSYPDNIMAVRLSADQAGKISFDTNLENLINGTAYTNTVDGDTITMRDALKTNGLNVEAQLKVINEGGSLSTGTNGGNPAITVSGADAVTLIFACGTDYKMELPNFRGEDPHKAVTARIEAAAKKGYEALKADHVADHSTLFSRVELGFDEEIPQIPTDELIKKYRNMIENNGGDIPTSAEQRALEIMCYQFGRYLTIAGSRDGALPTNLQGVWGEGWFTWYGDYHFNINVQMNYWPTMASNLSECMKPYNDLLNVLKQAGRNAAAASFGIKSNPGEENGWLVGCFSTPYMFSALGQKDNAAGWNPIGSAWALLNSYEYYLYTGDTQYLKDELYPSMKEVANFWNEALYWSEYQQRYVSAPSYSPENGPIVNGASYDQQFIWQHFENTIQAAETLGVDADLVAEWKDKQSKLDPVLVGDDGQVKEWFEETSIGKAQAGDLEEIDIPQWRQSLGAQNSGVQPPHRHLSHLMALYPCNLINKDNPEYMDAAIVSLQERGLDATGWSKAHKLNLWARTGHAEEAFQLVQSDVGGGNSGFLTNLFCSHGAGANYKEKPIFQIDGNFGYTAGVNEMLLQSQLGYVQFLPAIPEQWNTGHVEGIVARGNFDIDMKWSNGKADRFAITSNNGNTFTGEYDNIAAYTVKKSDGTKVDVDVISDNKISFPTVAGETYTIDFNASPDKLQGVIDAAKEISAQMTDELLAEQKAHLDELIQTAEKAIAEEKSDEYENQSQILSKAIQVAKAAMTLKASYYPAKEVYDGRDLEEDWASYIKTAADLNNQLSAAVELLKDTEATVSELELMKESVDHAKDALPELWNRLTLKITPDNQLTLGENDLVEIASEFDDLQIRYTTDGNDPMWFSDEYKEPFAVTKPKEKVKAALFLGRRQMSEVFEAEYLSEEGLSSAEGIEENYISATDNNTSGDSEGIANALDGKNNGTAWYPTTFPTTLEIEFEKPVKVNTAEIALDWFYKNYYDITDMDIEYLDGEKWVPAVEGASLGEISKVFTFDEFESNKVRLKINKAWKIAYYGYIGVDAFRLFYLNDEVTTDKGALDRVIAVAQKCVENGEVDAAIDSVKESFNLVFNYAKDVSANIQSSQETIDNTTVALIEEIQKLGFVAGDKEKLKTHYTLYKALNLDLYIDGEAKDAFKDALENAEKVIEDGDALEVDVLEADQKLLDAANALVKKGDKTSLKALVDSTADYKKENYLSAGWNTFEVALEDAKAVLANDSATQEDVDKAKEVLTSAMTALRYKADKSVLEEIIGKAKAMDLTGYSAENVALFNAALAKAEAVMANEELSVYEQPIVNAAVLDLQNAIKALNDEKENASKPSDSSKPGSGNGNGATGSDKNNGSGSDGKHQATTAGKQNGGNTVSGTNGKATKTGDVTPIIPAAAGVILSMAAIVVVLKKRKR</sequence>
<protein>
    <submittedName>
        <fullName evidence="9">Hyaluronoglucosaminidase</fullName>
        <ecNumber evidence="9">3.2.1.35</ecNumber>
    </submittedName>
</protein>
<gene>
    <name evidence="9" type="primary">nagH</name>
    <name evidence="9" type="ORF">RTLFYP15_00166</name>
</gene>
<dbReference type="GO" id="GO:0004560">
    <property type="term" value="F:alpha-L-fucosidase activity"/>
    <property type="evidence" value="ECO:0007669"/>
    <property type="project" value="TreeGrafter"/>
</dbReference>
<feature type="compositionally biased region" description="Low complexity" evidence="2">
    <location>
        <begin position="1543"/>
        <end position="1552"/>
    </location>
</feature>
<evidence type="ECO:0000256" key="1">
    <source>
        <dbReference type="SAM" id="Coils"/>
    </source>
</evidence>
<dbReference type="InterPro" id="IPR008979">
    <property type="entry name" value="Galactose-bd-like_sf"/>
</dbReference>
<dbReference type="Pfam" id="PF22124">
    <property type="entry name" value="Glyco_hydro_95_cat"/>
    <property type="match status" value="1"/>
</dbReference>
<keyword evidence="3" id="KW-1133">Transmembrane helix</keyword>
<dbReference type="InterPro" id="IPR012341">
    <property type="entry name" value="6hp_glycosidase-like_sf"/>
</dbReference>
<feature type="signal peptide" evidence="4">
    <location>
        <begin position="1"/>
        <end position="28"/>
    </location>
</feature>
<feature type="domain" description="GH29D-like beta-sandwich" evidence="5">
    <location>
        <begin position="1049"/>
        <end position="1107"/>
    </location>
</feature>
<feature type="transmembrane region" description="Helical" evidence="3">
    <location>
        <begin position="1604"/>
        <end position="1622"/>
    </location>
</feature>
<dbReference type="GO" id="GO:0004415">
    <property type="term" value="F:hyalurononglucosaminidase activity"/>
    <property type="evidence" value="ECO:0007669"/>
    <property type="project" value="UniProtKB-EC"/>
</dbReference>
<dbReference type="Pfam" id="PF21307">
    <property type="entry name" value="Glyco_hydro_95_C"/>
    <property type="match status" value="1"/>
</dbReference>
<proteinExistence type="predicted"/>
<feature type="coiled-coil region" evidence="1">
    <location>
        <begin position="916"/>
        <end position="952"/>
    </location>
</feature>
<dbReference type="Gene3D" id="1.20.1270.90">
    <property type="entry name" value="AF1782-like"/>
    <property type="match status" value="1"/>
</dbReference>
<feature type="region of interest" description="Disordered" evidence="2">
    <location>
        <begin position="1538"/>
        <end position="1600"/>
    </location>
</feature>
<organism evidence="9">
    <name type="scientific">[Ruminococcus] torques</name>
    <dbReference type="NCBI Taxonomy" id="33039"/>
    <lineage>
        <taxon>Bacteria</taxon>
        <taxon>Bacillati</taxon>
        <taxon>Bacillota</taxon>
        <taxon>Clostridia</taxon>
        <taxon>Lachnospirales</taxon>
        <taxon>Lachnospiraceae</taxon>
        <taxon>Mediterraneibacter</taxon>
    </lineage>
</organism>
<name>A0A6N3GFE8_9FIRM</name>
<feature type="chain" id="PRO_5027042023" evidence="4">
    <location>
        <begin position="29"/>
        <end position="1627"/>
    </location>
</feature>
<evidence type="ECO:0000313" key="9">
    <source>
        <dbReference type="EMBL" id="VYU62299.1"/>
    </source>
</evidence>
<keyword evidence="9" id="KW-0378">Hydrolase</keyword>
<dbReference type="EC" id="3.2.1.35" evidence="9"/>
<keyword evidence="4" id="KW-0732">Signal</keyword>
<evidence type="ECO:0000256" key="3">
    <source>
        <dbReference type="SAM" id="Phobius"/>
    </source>
</evidence>
<dbReference type="PANTHER" id="PTHR31084:SF19">
    <property type="entry name" value="GLYCOSYL HYDROLASE FAMILY 95 N-TERMINAL DOMAIN-CONTAINING PROTEIN"/>
    <property type="match status" value="1"/>
</dbReference>
<dbReference type="InterPro" id="IPR059177">
    <property type="entry name" value="GH29D-like_dom"/>
</dbReference>
<dbReference type="InterPro" id="IPR054363">
    <property type="entry name" value="GH95_cat"/>
</dbReference>
<dbReference type="Gene3D" id="2.70.98.50">
    <property type="entry name" value="putative glycoside hydrolase family protein from bacillus halodurans"/>
    <property type="match status" value="1"/>
</dbReference>
<keyword evidence="1" id="KW-0175">Coiled coil</keyword>
<evidence type="ECO:0000256" key="4">
    <source>
        <dbReference type="SAM" id="SignalP"/>
    </source>
</evidence>
<keyword evidence="3" id="KW-0812">Transmembrane</keyword>
<dbReference type="Gene3D" id="1.50.10.10">
    <property type="match status" value="1"/>
</dbReference>
<reference evidence="9" key="1">
    <citation type="submission" date="2019-11" db="EMBL/GenBank/DDBJ databases">
        <authorList>
            <person name="Feng L."/>
        </authorList>
    </citation>
    <scope>NUCLEOTIDE SEQUENCE</scope>
    <source>
        <strain evidence="9">RtorquesLFYP15</strain>
    </source>
</reference>
<evidence type="ECO:0000259" key="8">
    <source>
        <dbReference type="Pfam" id="PF22124"/>
    </source>
</evidence>
<evidence type="ECO:0000259" key="7">
    <source>
        <dbReference type="Pfam" id="PF21307"/>
    </source>
</evidence>
<dbReference type="SUPFAM" id="SSF48208">
    <property type="entry name" value="Six-hairpin glycosidases"/>
    <property type="match status" value="1"/>
</dbReference>
<dbReference type="InterPro" id="IPR008928">
    <property type="entry name" value="6-hairpin_glycosidase_sf"/>
</dbReference>
<dbReference type="InterPro" id="IPR049053">
    <property type="entry name" value="AFCA-like_C"/>
</dbReference>
<evidence type="ECO:0000259" key="5">
    <source>
        <dbReference type="Pfam" id="PF13290"/>
    </source>
</evidence>
<dbReference type="Pfam" id="PF14498">
    <property type="entry name" value="Glyco_hyd_65N_2"/>
    <property type="match status" value="1"/>
</dbReference>
<evidence type="ECO:0000256" key="2">
    <source>
        <dbReference type="SAM" id="MobiDB-lite"/>
    </source>
</evidence>
<keyword evidence="3" id="KW-0472">Membrane</keyword>
<feature type="domain" description="Glycosyl hydrolase family 95 catalytic" evidence="8">
    <location>
        <begin position="344"/>
        <end position="790"/>
    </location>
</feature>
<feature type="domain" description="Glycosyl hydrolase family 95 N-terminal" evidence="6">
    <location>
        <begin position="48"/>
        <end position="319"/>
    </location>
</feature>
<accession>A0A6N3GFE8</accession>